<dbReference type="Proteomes" id="UP000036959">
    <property type="component" value="Unassembled WGS sequence"/>
</dbReference>
<reference evidence="13" key="1">
    <citation type="submission" date="2015-06" db="EMBL/GenBank/DDBJ databases">
        <title>Comparative genomics of Burkholderia leaf nodule symbionts.</title>
        <authorList>
            <person name="Carlier A."/>
            <person name="Eberl L."/>
            <person name="Pinto-Carbo M."/>
        </authorList>
    </citation>
    <scope>NUCLEOTIDE SEQUENCE [LARGE SCALE GENOMIC DNA]</scope>
    <source>
        <strain evidence="13">UZHbot4</strain>
    </source>
</reference>
<dbReference type="Pfam" id="PF00580">
    <property type="entry name" value="UvrD-helicase"/>
    <property type="match status" value="1"/>
</dbReference>
<feature type="domain" description="UvrD-like helicase ATP-binding" evidence="10">
    <location>
        <begin position="194"/>
        <end position="244"/>
    </location>
</feature>
<dbReference type="EC" id="5.6.2.4" evidence="7"/>
<evidence type="ECO:0000259" key="11">
    <source>
        <dbReference type="Pfam" id="PF13361"/>
    </source>
</evidence>
<evidence type="ECO:0000256" key="3">
    <source>
        <dbReference type="ARBA" id="ARBA00022806"/>
    </source>
</evidence>
<dbReference type="GO" id="GO:0031297">
    <property type="term" value="P:replication fork processing"/>
    <property type="evidence" value="ECO:0007669"/>
    <property type="project" value="TreeGrafter"/>
</dbReference>
<dbReference type="PANTHER" id="PTHR11070:SF30">
    <property type="entry name" value="F-BOX DNA HELICASE 1"/>
    <property type="match status" value="1"/>
</dbReference>
<dbReference type="EMBL" id="LFJJ01000002">
    <property type="protein sequence ID" value="KND62319.1"/>
    <property type="molecule type" value="Genomic_DNA"/>
</dbReference>
<keyword evidence="4" id="KW-0067">ATP-binding</keyword>
<keyword evidence="3 12" id="KW-0347">Helicase</keyword>
<keyword evidence="13" id="KW-1185">Reference proteome</keyword>
<protein>
    <recommendedName>
        <fullName evidence="7">DNA 3'-5' helicase</fullName>
        <ecNumber evidence="7">5.6.2.4</ecNumber>
    </recommendedName>
</protein>
<evidence type="ECO:0000256" key="6">
    <source>
        <dbReference type="ARBA" id="ARBA00034617"/>
    </source>
</evidence>
<evidence type="ECO:0000313" key="13">
    <source>
        <dbReference type="Proteomes" id="UP000036959"/>
    </source>
</evidence>
<dbReference type="Gene3D" id="3.40.50.300">
    <property type="entry name" value="P-loop containing nucleotide triphosphate hydrolases"/>
    <property type="match status" value="2"/>
</dbReference>
<name>A0A0L0MJW4_9BURK</name>
<dbReference type="PATRIC" id="fig|242163.4.peg.2590"/>
<organism evidence="12 13">
    <name type="scientific">Candidatus Burkholderia verschuerenii</name>
    <dbReference type="NCBI Taxonomy" id="242163"/>
    <lineage>
        <taxon>Bacteria</taxon>
        <taxon>Pseudomonadati</taxon>
        <taxon>Pseudomonadota</taxon>
        <taxon>Betaproteobacteria</taxon>
        <taxon>Burkholderiales</taxon>
        <taxon>Burkholderiaceae</taxon>
        <taxon>Burkholderia</taxon>
    </lineage>
</organism>
<gene>
    <name evidence="12" type="ORF">BVER_01785</name>
</gene>
<dbReference type="InterPro" id="IPR014016">
    <property type="entry name" value="UvrD-like_ATP-bd"/>
</dbReference>
<dbReference type="OrthoDB" id="5318045at2"/>
<proteinExistence type="predicted"/>
<dbReference type="GO" id="GO:0005524">
    <property type="term" value="F:ATP binding"/>
    <property type="evidence" value="ECO:0007669"/>
    <property type="project" value="UniProtKB-KW"/>
</dbReference>
<evidence type="ECO:0000313" key="12">
    <source>
        <dbReference type="EMBL" id="KND62319.1"/>
    </source>
</evidence>
<dbReference type="GO" id="GO:0016887">
    <property type="term" value="F:ATP hydrolysis activity"/>
    <property type="evidence" value="ECO:0007669"/>
    <property type="project" value="RHEA"/>
</dbReference>
<feature type="compositionally biased region" description="Polar residues" evidence="9">
    <location>
        <begin position="498"/>
        <end position="507"/>
    </location>
</feature>
<sequence>MSVETKPASQPTPEQAKVIGTTARRVGVNAYAGTGKTTTAVKFAEARPQENFLYMAYNASIAKEAKTKFPAWVECRTMHSLAYGAIVPRLFADLGKAGWGAKLGDMRPMAIAKAMQVNPRMARLIKSTLESWFCSADKTVTDESIPKDLKVPGGQRAIIVQGAKDLFAKMCDPKCADVTLPHDGYLKLWQLTSPDLSRKYTSIICDEAQDLNPTVLDILKNQKTGLLVIGDENQAIYQFRGATNAMRQIQVDERHFLTTSFRFGSGVAAVATALLGTFRKIPRPITGLGKHRTTQFEIDRSQTYCTISRTNAALFDAAVSGLESGKPYHFIGGTEKYRFDMMMDAYYLTTGEHHLIKDAAIKQFTTLADLKSAAEDTDDRELKFLAKIAETYGERIPELIEELKSRHDAAATPKTLKGGIVFTTAHSSKGLEFDQVVLTEDFFELTDDKEILLPADKIPEEELNLLYVAATRAERALQLNESIRSLLRAVQRMSDANKNAASATSHGEQNEAGAGRLTSFASRQ</sequence>
<dbReference type="PANTHER" id="PTHR11070">
    <property type="entry name" value="UVRD / RECB / PCRA DNA HELICASE FAMILY MEMBER"/>
    <property type="match status" value="1"/>
</dbReference>
<dbReference type="AlphaFoldDB" id="A0A0L0MJW4"/>
<keyword evidence="1" id="KW-0547">Nucleotide-binding</keyword>
<evidence type="ECO:0000256" key="7">
    <source>
        <dbReference type="ARBA" id="ARBA00034808"/>
    </source>
</evidence>
<evidence type="ECO:0000256" key="1">
    <source>
        <dbReference type="ARBA" id="ARBA00022741"/>
    </source>
</evidence>
<evidence type="ECO:0000256" key="4">
    <source>
        <dbReference type="ARBA" id="ARBA00022840"/>
    </source>
</evidence>
<dbReference type="InterPro" id="IPR000212">
    <property type="entry name" value="DNA_helicase_UvrD/REP"/>
</dbReference>
<dbReference type="InterPro" id="IPR027417">
    <property type="entry name" value="P-loop_NTPase"/>
</dbReference>
<evidence type="ECO:0000256" key="5">
    <source>
        <dbReference type="ARBA" id="ARBA00023235"/>
    </source>
</evidence>
<dbReference type="SUPFAM" id="SSF52540">
    <property type="entry name" value="P-loop containing nucleoside triphosphate hydrolases"/>
    <property type="match status" value="1"/>
</dbReference>
<comment type="catalytic activity">
    <reaction evidence="8">
        <text>ATP + H2O = ADP + phosphate + H(+)</text>
        <dbReference type="Rhea" id="RHEA:13065"/>
        <dbReference type="ChEBI" id="CHEBI:15377"/>
        <dbReference type="ChEBI" id="CHEBI:15378"/>
        <dbReference type="ChEBI" id="CHEBI:30616"/>
        <dbReference type="ChEBI" id="CHEBI:43474"/>
        <dbReference type="ChEBI" id="CHEBI:456216"/>
        <dbReference type="EC" id="5.6.2.4"/>
    </reaction>
</comment>
<comment type="caution">
    <text evidence="12">The sequence shown here is derived from an EMBL/GenBank/DDBJ whole genome shotgun (WGS) entry which is preliminary data.</text>
</comment>
<evidence type="ECO:0000256" key="2">
    <source>
        <dbReference type="ARBA" id="ARBA00022801"/>
    </source>
</evidence>
<feature type="domain" description="UvrD-like helicase C-terminal" evidence="11">
    <location>
        <begin position="357"/>
        <end position="479"/>
    </location>
</feature>
<comment type="catalytic activity">
    <reaction evidence="6">
        <text>Couples ATP hydrolysis with the unwinding of duplex DNA by translocating in the 3'-5' direction.</text>
        <dbReference type="EC" id="5.6.2.4"/>
    </reaction>
</comment>
<dbReference type="RefSeq" id="WP_083451995.1">
    <property type="nucleotide sequence ID" value="NZ_LFJJ01000002.1"/>
</dbReference>
<dbReference type="Pfam" id="PF13361">
    <property type="entry name" value="UvrD_C"/>
    <property type="match status" value="1"/>
</dbReference>
<dbReference type="GO" id="GO:0003677">
    <property type="term" value="F:DNA binding"/>
    <property type="evidence" value="ECO:0007669"/>
    <property type="project" value="InterPro"/>
</dbReference>
<keyword evidence="5" id="KW-0413">Isomerase</keyword>
<dbReference type="GO" id="GO:0000724">
    <property type="term" value="P:double-strand break repair via homologous recombination"/>
    <property type="evidence" value="ECO:0007669"/>
    <property type="project" value="TreeGrafter"/>
</dbReference>
<keyword evidence="2" id="KW-0378">Hydrolase</keyword>
<evidence type="ECO:0000256" key="8">
    <source>
        <dbReference type="ARBA" id="ARBA00048988"/>
    </source>
</evidence>
<evidence type="ECO:0000256" key="9">
    <source>
        <dbReference type="SAM" id="MobiDB-lite"/>
    </source>
</evidence>
<dbReference type="InterPro" id="IPR014017">
    <property type="entry name" value="DNA_helicase_UvrD-like_C"/>
</dbReference>
<evidence type="ECO:0000259" key="10">
    <source>
        <dbReference type="Pfam" id="PF00580"/>
    </source>
</evidence>
<feature type="region of interest" description="Disordered" evidence="9">
    <location>
        <begin position="498"/>
        <end position="524"/>
    </location>
</feature>
<accession>A0A0L0MJW4</accession>
<dbReference type="GO" id="GO:0043138">
    <property type="term" value="F:3'-5' DNA helicase activity"/>
    <property type="evidence" value="ECO:0007669"/>
    <property type="project" value="UniProtKB-EC"/>
</dbReference>